<protein>
    <submittedName>
        <fullName evidence="1">Uncharacterized protein</fullName>
    </submittedName>
</protein>
<name>A0AAV0V927_9STRA</name>
<proteinExistence type="predicted"/>
<accession>A0AAV0V927</accession>
<keyword evidence="2" id="KW-1185">Reference proteome</keyword>
<comment type="caution">
    <text evidence="1">The sequence shown here is derived from an EMBL/GenBank/DDBJ whole genome shotgun (WGS) entry which is preliminary data.</text>
</comment>
<dbReference type="EMBL" id="CANTFM010002082">
    <property type="protein sequence ID" value="CAI5744370.1"/>
    <property type="molecule type" value="Genomic_DNA"/>
</dbReference>
<organism evidence="1 2">
    <name type="scientific">Peronospora destructor</name>
    <dbReference type="NCBI Taxonomy" id="86335"/>
    <lineage>
        <taxon>Eukaryota</taxon>
        <taxon>Sar</taxon>
        <taxon>Stramenopiles</taxon>
        <taxon>Oomycota</taxon>
        <taxon>Peronosporomycetes</taxon>
        <taxon>Peronosporales</taxon>
        <taxon>Peronosporaceae</taxon>
        <taxon>Peronospora</taxon>
    </lineage>
</organism>
<dbReference type="AlphaFoldDB" id="A0AAV0V927"/>
<evidence type="ECO:0000313" key="2">
    <source>
        <dbReference type="Proteomes" id="UP001162029"/>
    </source>
</evidence>
<gene>
    <name evidence="1" type="ORF">PDE001_LOCUS9518</name>
</gene>
<evidence type="ECO:0000313" key="1">
    <source>
        <dbReference type="EMBL" id="CAI5744370.1"/>
    </source>
</evidence>
<sequence length="258" mass="29934">MELLAVPKVRRRRSEWPDTVRQDPEVQELDEENGECLCCTCAEHYERTHKGRKPNDAKGIVPDAFYRKHVKLVRAFAKYYVGAYRVNVVRDLRSNKVMLFSHDCENRVIHRERTDQPDFCQRRCSIWLHNKSFKRALKKADRYTLVGDILRHSWSVSAEDASVLSKFQPSSDMDLNLEGRKLKQAAMTAFPPLNGASQSLFQHNESAKCGCKLERTLGTDQVTIIDKDDTIRWARQRTIRWARQRTTKGSIRVVASAR</sequence>
<dbReference type="Proteomes" id="UP001162029">
    <property type="component" value="Unassembled WGS sequence"/>
</dbReference>
<reference evidence="1" key="1">
    <citation type="submission" date="2022-12" db="EMBL/GenBank/DDBJ databases">
        <authorList>
            <person name="Webb A."/>
        </authorList>
    </citation>
    <scope>NUCLEOTIDE SEQUENCE</scope>
    <source>
        <strain evidence="1">Pd1</strain>
    </source>
</reference>